<organism evidence="1 2">
    <name type="scientific">Albimonas pacifica</name>
    <dbReference type="NCBI Taxonomy" id="1114924"/>
    <lineage>
        <taxon>Bacteria</taxon>
        <taxon>Pseudomonadati</taxon>
        <taxon>Pseudomonadota</taxon>
        <taxon>Alphaproteobacteria</taxon>
        <taxon>Rhodobacterales</taxon>
        <taxon>Paracoccaceae</taxon>
        <taxon>Albimonas</taxon>
    </lineage>
</organism>
<keyword evidence="2" id="KW-1185">Reference proteome</keyword>
<name>A0A1I3FTL8_9RHOB</name>
<gene>
    <name evidence="1" type="ORF">SAMN05216258_104509</name>
</gene>
<evidence type="ECO:0000313" key="2">
    <source>
        <dbReference type="Proteomes" id="UP000199377"/>
    </source>
</evidence>
<accession>A0A1I3FTL8</accession>
<evidence type="ECO:0000313" key="1">
    <source>
        <dbReference type="EMBL" id="SFI14549.1"/>
    </source>
</evidence>
<sequence length="111" mass="12129">MFRAPRASRKPVREAIRSDETGFALEQSFEPHPKIGPRWGDTAILAAANAVRPNRERRTRTRIFAELHGLGRDGGGDAVRGCAADWRRACALIEGAATRLRSDMSGSATAR</sequence>
<dbReference type="AlphaFoldDB" id="A0A1I3FTL8"/>
<dbReference type="EMBL" id="FOQH01000004">
    <property type="protein sequence ID" value="SFI14549.1"/>
    <property type="molecule type" value="Genomic_DNA"/>
</dbReference>
<protein>
    <submittedName>
        <fullName evidence="1">Uncharacterized protein</fullName>
    </submittedName>
</protein>
<dbReference type="Proteomes" id="UP000199377">
    <property type="component" value="Unassembled WGS sequence"/>
</dbReference>
<proteinExistence type="predicted"/>
<reference evidence="1 2" key="1">
    <citation type="submission" date="2016-10" db="EMBL/GenBank/DDBJ databases">
        <authorList>
            <person name="de Groot N.N."/>
        </authorList>
    </citation>
    <scope>NUCLEOTIDE SEQUENCE [LARGE SCALE GENOMIC DNA]</scope>
    <source>
        <strain evidence="1 2">CGMCC 1.11030</strain>
    </source>
</reference>